<keyword evidence="5" id="KW-0274">FAD</keyword>
<dbReference type="GO" id="GO:0046168">
    <property type="term" value="P:glycerol-3-phosphate catabolic process"/>
    <property type="evidence" value="ECO:0007669"/>
    <property type="project" value="TreeGrafter"/>
</dbReference>
<dbReference type="SUPFAM" id="SSF54373">
    <property type="entry name" value="FAD-linked reductases, C-terminal domain"/>
    <property type="match status" value="1"/>
</dbReference>
<name>A0AA41R7F3_9BACT</name>
<evidence type="ECO:0000259" key="9">
    <source>
        <dbReference type="Pfam" id="PF16901"/>
    </source>
</evidence>
<dbReference type="InterPro" id="IPR038299">
    <property type="entry name" value="DAO_C_sf"/>
</dbReference>
<keyword evidence="3" id="KW-0285">Flavoprotein</keyword>
<dbReference type="Pfam" id="PF16901">
    <property type="entry name" value="DAO_C"/>
    <property type="match status" value="1"/>
</dbReference>
<dbReference type="RefSeq" id="WP_246912992.1">
    <property type="nucleotide sequence ID" value="NZ_JALJRB010000024.1"/>
</dbReference>
<keyword evidence="4" id="KW-0319">Glycerol metabolism</keyword>
<comment type="similarity">
    <text evidence="2">Belongs to the FAD-dependent glycerol-3-phosphate dehydrogenase family.</text>
</comment>
<feature type="region of interest" description="Disordered" evidence="7">
    <location>
        <begin position="381"/>
        <end position="402"/>
    </location>
</feature>
<dbReference type="AlphaFoldDB" id="A0AA41R7F3"/>
<feature type="domain" description="Alpha-glycerophosphate oxidase C-terminal" evidence="9">
    <location>
        <begin position="402"/>
        <end position="492"/>
    </location>
</feature>
<evidence type="ECO:0000256" key="3">
    <source>
        <dbReference type="ARBA" id="ARBA00022630"/>
    </source>
</evidence>
<dbReference type="PANTHER" id="PTHR11985:SF35">
    <property type="entry name" value="ANAEROBIC GLYCEROL-3-PHOSPHATE DEHYDROGENASE SUBUNIT A"/>
    <property type="match status" value="1"/>
</dbReference>
<organism evidence="10 11">
    <name type="scientific">Desulfatitalea alkaliphila</name>
    <dbReference type="NCBI Taxonomy" id="2929485"/>
    <lineage>
        <taxon>Bacteria</taxon>
        <taxon>Pseudomonadati</taxon>
        <taxon>Thermodesulfobacteriota</taxon>
        <taxon>Desulfobacteria</taxon>
        <taxon>Desulfobacterales</taxon>
        <taxon>Desulfosarcinaceae</taxon>
        <taxon>Desulfatitalea</taxon>
    </lineage>
</organism>
<evidence type="ECO:0000256" key="7">
    <source>
        <dbReference type="SAM" id="MobiDB-lite"/>
    </source>
</evidence>
<evidence type="ECO:0000259" key="8">
    <source>
        <dbReference type="Pfam" id="PF01266"/>
    </source>
</evidence>
<dbReference type="InterPro" id="IPR000447">
    <property type="entry name" value="G3P_DH_FAD-dep"/>
</dbReference>
<comment type="cofactor">
    <cofactor evidence="1">
        <name>FAD</name>
        <dbReference type="ChEBI" id="CHEBI:57692"/>
    </cofactor>
</comment>
<dbReference type="Gene3D" id="3.50.50.60">
    <property type="entry name" value="FAD/NAD(P)-binding domain"/>
    <property type="match status" value="1"/>
</dbReference>
<dbReference type="Gene3D" id="1.10.8.870">
    <property type="entry name" value="Alpha-glycerophosphate oxidase, cap domain"/>
    <property type="match status" value="1"/>
</dbReference>
<dbReference type="SUPFAM" id="SSF51905">
    <property type="entry name" value="FAD/NAD(P)-binding domain"/>
    <property type="match status" value="1"/>
</dbReference>
<gene>
    <name evidence="10" type="ORF">MRX98_17310</name>
</gene>
<dbReference type="EMBL" id="JALJRB010000024">
    <property type="protein sequence ID" value="MCJ8502346.1"/>
    <property type="molecule type" value="Genomic_DNA"/>
</dbReference>
<dbReference type="InterPro" id="IPR006076">
    <property type="entry name" value="FAD-dep_OxRdtase"/>
</dbReference>
<dbReference type="Proteomes" id="UP001165427">
    <property type="component" value="Unassembled WGS sequence"/>
</dbReference>
<evidence type="ECO:0000256" key="1">
    <source>
        <dbReference type="ARBA" id="ARBA00001974"/>
    </source>
</evidence>
<dbReference type="GO" id="GO:0004368">
    <property type="term" value="F:glycerol-3-phosphate dehydrogenase (quinone) activity"/>
    <property type="evidence" value="ECO:0007669"/>
    <property type="project" value="InterPro"/>
</dbReference>
<evidence type="ECO:0000256" key="5">
    <source>
        <dbReference type="ARBA" id="ARBA00022827"/>
    </source>
</evidence>
<evidence type="ECO:0000313" key="11">
    <source>
        <dbReference type="Proteomes" id="UP001165427"/>
    </source>
</evidence>
<protein>
    <submittedName>
        <fullName evidence="10">Glycerol-3-phosphate dehydrogenase/oxidase</fullName>
    </submittedName>
</protein>
<keyword evidence="6" id="KW-0560">Oxidoreductase</keyword>
<dbReference type="Pfam" id="PF01266">
    <property type="entry name" value="DAO"/>
    <property type="match status" value="1"/>
</dbReference>
<evidence type="ECO:0000256" key="6">
    <source>
        <dbReference type="ARBA" id="ARBA00023002"/>
    </source>
</evidence>
<sequence>MPLPKSCDLVIVGGGITGAGIFHETTRLGLKVLLLERHDFAWGTSSRSSKLIHGGLRYLKEGQLRMTRDAVRERERLLQEAPGLVTPVAFIVPVYKDRGPGRWMLEAGLSIYDLMAQKRQHQYLDQAALLERVPFIERRALTGGYAFWDAQVDDARLVLRLIAEGRAAGGLALNYTEVVLVNRDAKGKVAGVTVQDVETRETRPLETAAVINATGCWADGLHPQDHGKRQLRPLRGSHLIFPREALPVQCAVSFMHPADQRAMFVVPWEGVVLVGTTDLDHNDDLDMEPAITPAEADYLIEGVRALFPSLGLSLNRCIASIAGLRPVIGSGGQRAPSEESREHDIWVDNGLVTIAGGKLTTYRRLALDAIKAAQPFLPPIERPAADSPGFTTPAAPPPPPVELAQETWQRLWSRYGHGAIALVENASPDTLQPIPGTGTLWAELPYAAKHEWVRHLEDLLLRRVRIGLLLPDGGRRHIDRIGRLCRPALGWSWRHWRRERRQYLLRRQQIHGFPWRTPPAGRIKTIWRKWVTRLRRNRNPQPAQ</sequence>
<dbReference type="PANTHER" id="PTHR11985">
    <property type="entry name" value="GLYCEROL-3-PHOSPHATE DEHYDROGENASE"/>
    <property type="match status" value="1"/>
</dbReference>
<feature type="domain" description="FAD dependent oxidoreductase" evidence="8">
    <location>
        <begin position="8"/>
        <end position="362"/>
    </location>
</feature>
<dbReference type="PRINTS" id="PR01001">
    <property type="entry name" value="FADG3PDH"/>
</dbReference>
<accession>A0AA41R7F3</accession>
<dbReference type="InterPro" id="IPR031656">
    <property type="entry name" value="DAO_C"/>
</dbReference>
<dbReference type="Gene3D" id="3.30.9.10">
    <property type="entry name" value="D-Amino Acid Oxidase, subunit A, domain 2"/>
    <property type="match status" value="1"/>
</dbReference>
<proteinExistence type="inferred from homology"/>
<dbReference type="InterPro" id="IPR036188">
    <property type="entry name" value="FAD/NAD-bd_sf"/>
</dbReference>
<dbReference type="GO" id="GO:0006071">
    <property type="term" value="P:glycerol metabolic process"/>
    <property type="evidence" value="ECO:0007669"/>
    <property type="project" value="UniProtKB-KW"/>
</dbReference>
<evidence type="ECO:0000256" key="4">
    <source>
        <dbReference type="ARBA" id="ARBA00022798"/>
    </source>
</evidence>
<reference evidence="10" key="1">
    <citation type="submission" date="2022-04" db="EMBL/GenBank/DDBJ databases">
        <title>Desulfatitalea alkaliphila sp. nov., a novel anaerobic sulfate-reducing bacterium isolated from terrestrial mud volcano, Taman Peninsula, Russia.</title>
        <authorList>
            <person name="Khomyakova M.A."/>
            <person name="Merkel A.Y."/>
            <person name="Slobodkin A.I."/>
        </authorList>
    </citation>
    <scope>NUCLEOTIDE SEQUENCE</scope>
    <source>
        <strain evidence="10">M08but</strain>
    </source>
</reference>
<evidence type="ECO:0000256" key="2">
    <source>
        <dbReference type="ARBA" id="ARBA00007330"/>
    </source>
</evidence>
<evidence type="ECO:0000313" key="10">
    <source>
        <dbReference type="EMBL" id="MCJ8502346.1"/>
    </source>
</evidence>
<keyword evidence="11" id="KW-1185">Reference proteome</keyword>
<dbReference type="PROSITE" id="PS00978">
    <property type="entry name" value="FAD_G3PDH_2"/>
    <property type="match status" value="1"/>
</dbReference>
<comment type="caution">
    <text evidence="10">The sequence shown here is derived from an EMBL/GenBank/DDBJ whole genome shotgun (WGS) entry which is preliminary data.</text>
</comment>